<reference evidence="1 2" key="1">
    <citation type="submission" date="2013-11" db="EMBL/GenBank/DDBJ databases">
        <title>Genome sequencing of Stegodyphus mimosarum.</title>
        <authorList>
            <person name="Bechsgaard J."/>
        </authorList>
    </citation>
    <scope>NUCLEOTIDE SEQUENCE [LARGE SCALE GENOMIC DNA]</scope>
</reference>
<sequence length="110" mass="12210">MHSPMQKQKYISSPTNVFRKPSLTETCFHAPDLAERTRRPKPAITSGISDILGGTSSTLAYLMNVANLGFEPSTTPFTIRGSLVPKDDTAFAISARYLLFEKVNEMRIQC</sequence>
<accession>A0A087U2D0</accession>
<organism evidence="1 2">
    <name type="scientific">Stegodyphus mimosarum</name>
    <name type="common">African social velvet spider</name>
    <dbReference type="NCBI Taxonomy" id="407821"/>
    <lineage>
        <taxon>Eukaryota</taxon>
        <taxon>Metazoa</taxon>
        <taxon>Ecdysozoa</taxon>
        <taxon>Arthropoda</taxon>
        <taxon>Chelicerata</taxon>
        <taxon>Arachnida</taxon>
        <taxon>Araneae</taxon>
        <taxon>Araneomorphae</taxon>
        <taxon>Entelegynae</taxon>
        <taxon>Eresoidea</taxon>
        <taxon>Eresidae</taxon>
        <taxon>Stegodyphus</taxon>
    </lineage>
</organism>
<dbReference type="AlphaFoldDB" id="A0A087U2D0"/>
<evidence type="ECO:0000313" key="2">
    <source>
        <dbReference type="Proteomes" id="UP000054359"/>
    </source>
</evidence>
<keyword evidence="2" id="KW-1185">Reference proteome</keyword>
<proteinExistence type="predicted"/>
<name>A0A087U2D0_STEMI</name>
<gene>
    <name evidence="1" type="ORF">X975_05771</name>
</gene>
<evidence type="ECO:0000313" key="1">
    <source>
        <dbReference type="EMBL" id="KFM71519.1"/>
    </source>
</evidence>
<dbReference type="Proteomes" id="UP000054359">
    <property type="component" value="Unassembled WGS sequence"/>
</dbReference>
<dbReference type="EMBL" id="KK117833">
    <property type="protein sequence ID" value="KFM71519.1"/>
    <property type="molecule type" value="Genomic_DNA"/>
</dbReference>
<protein>
    <submittedName>
        <fullName evidence="1">Uncharacterized protein</fullName>
    </submittedName>
</protein>
<feature type="non-terminal residue" evidence="1">
    <location>
        <position position="110"/>
    </location>
</feature>